<dbReference type="AlphaFoldDB" id="A0A1Y2F780"/>
<evidence type="ECO:0000313" key="2">
    <source>
        <dbReference type="EMBL" id="ORY79748.1"/>
    </source>
</evidence>
<gene>
    <name evidence="2" type="ORF">BCR35DRAFT_94454</name>
</gene>
<reference evidence="2 3" key="1">
    <citation type="submission" date="2016-07" db="EMBL/GenBank/DDBJ databases">
        <title>Pervasive Adenine N6-methylation of Active Genes in Fungi.</title>
        <authorList>
            <consortium name="DOE Joint Genome Institute"/>
            <person name="Mondo S.J."/>
            <person name="Dannebaum R.O."/>
            <person name="Kuo R.C."/>
            <person name="Labutti K."/>
            <person name="Haridas S."/>
            <person name="Kuo A."/>
            <person name="Salamov A."/>
            <person name="Ahrendt S.R."/>
            <person name="Lipzen A."/>
            <person name="Sullivan W."/>
            <person name="Andreopoulos W.B."/>
            <person name="Clum A."/>
            <person name="Lindquist E."/>
            <person name="Daum C."/>
            <person name="Ramamoorthy G.K."/>
            <person name="Gryganskyi A."/>
            <person name="Culley D."/>
            <person name="Magnuson J.K."/>
            <person name="James T.Y."/>
            <person name="O'Malley M.A."/>
            <person name="Stajich J.E."/>
            <person name="Spatafora J.W."/>
            <person name="Visel A."/>
            <person name="Grigoriev I.V."/>
        </authorList>
    </citation>
    <scope>NUCLEOTIDE SEQUENCE [LARGE SCALE GENOMIC DNA]</scope>
    <source>
        <strain evidence="2 3">62-1032</strain>
    </source>
</reference>
<feature type="compositionally biased region" description="Basic residues" evidence="1">
    <location>
        <begin position="160"/>
        <end position="179"/>
    </location>
</feature>
<dbReference type="Proteomes" id="UP000193467">
    <property type="component" value="Unassembled WGS sequence"/>
</dbReference>
<accession>A0A1Y2F780</accession>
<name>A0A1Y2F780_9BASI</name>
<dbReference type="InParanoid" id="A0A1Y2F780"/>
<organism evidence="2 3">
    <name type="scientific">Leucosporidium creatinivorum</name>
    <dbReference type="NCBI Taxonomy" id="106004"/>
    <lineage>
        <taxon>Eukaryota</taxon>
        <taxon>Fungi</taxon>
        <taxon>Dikarya</taxon>
        <taxon>Basidiomycota</taxon>
        <taxon>Pucciniomycotina</taxon>
        <taxon>Microbotryomycetes</taxon>
        <taxon>Leucosporidiales</taxon>
        <taxon>Leucosporidium</taxon>
    </lineage>
</organism>
<feature type="region of interest" description="Disordered" evidence="1">
    <location>
        <begin position="156"/>
        <end position="192"/>
    </location>
</feature>
<dbReference type="EMBL" id="MCGR01000026">
    <property type="protein sequence ID" value="ORY79748.1"/>
    <property type="molecule type" value="Genomic_DNA"/>
</dbReference>
<proteinExistence type="predicted"/>
<evidence type="ECO:0000313" key="3">
    <source>
        <dbReference type="Proteomes" id="UP000193467"/>
    </source>
</evidence>
<protein>
    <submittedName>
        <fullName evidence="2">Uncharacterized protein</fullName>
    </submittedName>
</protein>
<sequence>MGCLGSNGLKVLYRLHAVTGQASVLVHACVNEPKGPYPPLVSASIRPQRVSEGVFSNRGVTLATQRSWRLEVQLSTFDTSVPERSTASKAASLIAPFISFLRPTCDQRRPSLLPQNEPRALDDFKCALNISILSSALRLGLCGGFNNSETETSQIDAQCGKRRRRAKRPLLRRFRRRSRFASPRAESPRRRA</sequence>
<keyword evidence="3" id="KW-1185">Reference proteome</keyword>
<evidence type="ECO:0000256" key="1">
    <source>
        <dbReference type="SAM" id="MobiDB-lite"/>
    </source>
</evidence>
<comment type="caution">
    <text evidence="2">The sequence shown here is derived from an EMBL/GenBank/DDBJ whole genome shotgun (WGS) entry which is preliminary data.</text>
</comment>